<evidence type="ECO:0000259" key="2">
    <source>
        <dbReference type="SMART" id="SM00563"/>
    </source>
</evidence>
<reference evidence="3 4" key="1">
    <citation type="submission" date="2024-01" db="EMBL/GenBank/DDBJ databases">
        <title>Mesobacterium rodlantinim sp. nov., isolated from shallow sea hydrothermal systems off Kueishantao Island.</title>
        <authorList>
            <person name="Su Z."/>
            <person name="Tang K."/>
        </authorList>
    </citation>
    <scope>NUCLEOTIDE SEQUENCE [LARGE SCALE GENOMIC DNA]</scope>
    <source>
        <strain evidence="3 4">TK19101</strain>
    </source>
</reference>
<gene>
    <name evidence="3" type="ORF">VK792_09425</name>
</gene>
<dbReference type="SUPFAM" id="SSF69593">
    <property type="entry name" value="Glycerol-3-phosphate (1)-acyltransferase"/>
    <property type="match status" value="1"/>
</dbReference>
<evidence type="ECO:0000313" key="3">
    <source>
        <dbReference type="EMBL" id="MEC3861503.1"/>
    </source>
</evidence>
<dbReference type="EC" id="2.3.1.-" evidence="3"/>
<evidence type="ECO:0000256" key="1">
    <source>
        <dbReference type="SAM" id="MobiDB-lite"/>
    </source>
</evidence>
<keyword evidence="3" id="KW-0012">Acyltransferase</keyword>
<keyword evidence="3" id="KW-0808">Transferase</keyword>
<feature type="domain" description="Phospholipid/glycerol acyltransferase" evidence="2">
    <location>
        <begin position="104"/>
        <end position="227"/>
    </location>
</feature>
<dbReference type="CDD" id="cd07986">
    <property type="entry name" value="LPLAT_ACT14924-like"/>
    <property type="match status" value="1"/>
</dbReference>
<evidence type="ECO:0000313" key="4">
    <source>
        <dbReference type="Proteomes" id="UP001348149"/>
    </source>
</evidence>
<dbReference type="EMBL" id="JAYLLH010000010">
    <property type="protein sequence ID" value="MEC3861503.1"/>
    <property type="molecule type" value="Genomic_DNA"/>
</dbReference>
<dbReference type="GO" id="GO:0016746">
    <property type="term" value="F:acyltransferase activity"/>
    <property type="evidence" value="ECO:0007669"/>
    <property type="project" value="UniProtKB-KW"/>
</dbReference>
<proteinExistence type="predicted"/>
<dbReference type="Proteomes" id="UP001348149">
    <property type="component" value="Unassembled WGS sequence"/>
</dbReference>
<dbReference type="RefSeq" id="WP_326297217.1">
    <property type="nucleotide sequence ID" value="NZ_JAYLLH010000010.1"/>
</dbReference>
<sequence>MAERGIVDSAPQNSAGHGTAPANAPYDKRKLSYANTFTNPWKANTIRAMEWLTGKLPLLRMVRKFEKMGPAEGQAFWRQALNIMQIDLQTPAEQIARIPATGPVIVVANHPHGLVDGMILAELIGRVREDYKILTRSLLTGVKEIEQYMIPVPFPHEQDAREQSLTMRKRAMDHLAEGGVIVLFPSGVVASSETWFGPAIEAGWNPFTAKMIQRSGATVVPIYFPGQNSRAYQIANKLSATLRQGLLIHEVVHACKKPQAPVVGQPITAEEVKAFKGGQREFVAWLRDIVLSLRTS</sequence>
<name>A0ABU6HJ86_9RHOB</name>
<organism evidence="3 4">
    <name type="scientific">Mesobacterium hydrothermale</name>
    <dbReference type="NCBI Taxonomy" id="3111907"/>
    <lineage>
        <taxon>Bacteria</taxon>
        <taxon>Pseudomonadati</taxon>
        <taxon>Pseudomonadota</taxon>
        <taxon>Alphaproteobacteria</taxon>
        <taxon>Rhodobacterales</taxon>
        <taxon>Roseobacteraceae</taxon>
        <taxon>Mesobacterium</taxon>
    </lineage>
</organism>
<accession>A0ABU6HJ86</accession>
<keyword evidence="4" id="KW-1185">Reference proteome</keyword>
<dbReference type="Pfam" id="PF19576">
    <property type="entry name" value="Acyltransf_2"/>
    <property type="match status" value="1"/>
</dbReference>
<comment type="caution">
    <text evidence="3">The sequence shown here is derived from an EMBL/GenBank/DDBJ whole genome shotgun (WGS) entry which is preliminary data.</text>
</comment>
<feature type="region of interest" description="Disordered" evidence="1">
    <location>
        <begin position="1"/>
        <end position="25"/>
    </location>
</feature>
<protein>
    <submittedName>
        <fullName evidence="3">Lysophospholipid acyltransferase family protein</fullName>
        <ecNumber evidence="3">2.3.1.-</ecNumber>
    </submittedName>
</protein>
<dbReference type="SMART" id="SM00563">
    <property type="entry name" value="PlsC"/>
    <property type="match status" value="1"/>
</dbReference>
<dbReference type="InterPro" id="IPR002123">
    <property type="entry name" value="Plipid/glycerol_acylTrfase"/>
</dbReference>
<dbReference type="InterPro" id="IPR045746">
    <property type="entry name" value="ACT14924-like_Acyltransf_dom"/>
</dbReference>